<accession>A0A7H9S9B1</accession>
<name>A0A7H9S9B1_ECOLX</name>
<organism evidence="1 2">
    <name type="scientific">Escherichia coli</name>
    <dbReference type="NCBI Taxonomy" id="562"/>
    <lineage>
        <taxon>Bacteria</taxon>
        <taxon>Pseudomonadati</taxon>
        <taxon>Pseudomonadota</taxon>
        <taxon>Gammaproteobacteria</taxon>
        <taxon>Enterobacterales</taxon>
        <taxon>Enterobacteriaceae</taxon>
        <taxon>Escherichia</taxon>
    </lineage>
</organism>
<protein>
    <submittedName>
        <fullName evidence="1">Uncharacterized protein</fullName>
    </submittedName>
</protein>
<gene>
    <name evidence="1" type="ORF">HVY77_11160</name>
</gene>
<sequence>MSKVNINNAHILQTGLGLGIDVMRSNLPEELKLVERAVIESCNDIGLNPEHEINGLSFIGRVILKIMELQTGCSFIPEYAIDSSRIIFISKVAAYAEKFGADKAAKAYSITVDQVTEMMNEASMFVSQFDDFGIDKEKSH</sequence>
<dbReference type="EMBL" id="CP057293">
    <property type="protein sequence ID" value="QMF67479.1"/>
    <property type="molecule type" value="Genomic_DNA"/>
</dbReference>
<evidence type="ECO:0000313" key="2">
    <source>
        <dbReference type="Proteomes" id="UP000512322"/>
    </source>
</evidence>
<dbReference type="Proteomes" id="UP000512322">
    <property type="component" value="Chromosome"/>
</dbReference>
<dbReference type="AlphaFoldDB" id="A0A7H9S9B1"/>
<evidence type="ECO:0000313" key="1">
    <source>
        <dbReference type="EMBL" id="QMF67479.1"/>
    </source>
</evidence>
<proteinExistence type="predicted"/>
<dbReference type="RefSeq" id="WP_235165729.1">
    <property type="nucleotide sequence ID" value="NZ_BLCD01000257.1"/>
</dbReference>
<reference evidence="1 2" key="1">
    <citation type="submission" date="2020-06" db="EMBL/GenBank/DDBJ databases">
        <title>REHAB project genomes.</title>
        <authorList>
            <person name="Shaw L.P."/>
        </authorList>
    </citation>
    <scope>NUCLEOTIDE SEQUENCE [LARGE SCALE GENOMIC DNA]</scope>
    <source>
        <strain evidence="1 2">RHB30-C10</strain>
    </source>
</reference>